<evidence type="ECO:0000256" key="3">
    <source>
        <dbReference type="ARBA" id="ARBA00024247"/>
    </source>
</evidence>
<evidence type="ECO:0000256" key="1">
    <source>
        <dbReference type="ARBA" id="ARBA00022741"/>
    </source>
</evidence>
<protein>
    <recommendedName>
        <fullName evidence="3">Molybdopterin synthase sulfur carrier subunit</fullName>
    </recommendedName>
</protein>
<keyword evidence="1" id="KW-0547">Nucleotide-binding</keyword>
<dbReference type="AlphaFoldDB" id="A0A270BTL9"/>
<dbReference type="SUPFAM" id="SSF54285">
    <property type="entry name" value="MoaD/ThiS"/>
    <property type="match status" value="1"/>
</dbReference>
<reference evidence="4 5" key="1">
    <citation type="submission" date="2017-04" db="EMBL/GenBank/DDBJ databases">
        <title>Kefir bacterial isolates.</title>
        <authorList>
            <person name="Kim Y."/>
            <person name="Blasche S."/>
            <person name="Patil K.R."/>
        </authorList>
    </citation>
    <scope>NUCLEOTIDE SEQUENCE [LARGE SCALE GENOMIC DNA]</scope>
    <source>
        <strain evidence="4 5">KR-2</strain>
    </source>
</reference>
<dbReference type="CDD" id="cd00754">
    <property type="entry name" value="Ubl_MoaD"/>
    <property type="match status" value="1"/>
</dbReference>
<dbReference type="NCBIfam" id="TIGR01682">
    <property type="entry name" value="moaD"/>
    <property type="match status" value="1"/>
</dbReference>
<organism evidence="4 5">
    <name type="scientific">Acetobacter syzygii</name>
    <dbReference type="NCBI Taxonomy" id="146476"/>
    <lineage>
        <taxon>Bacteria</taxon>
        <taxon>Pseudomonadati</taxon>
        <taxon>Pseudomonadota</taxon>
        <taxon>Alphaproteobacteria</taxon>
        <taxon>Acetobacterales</taxon>
        <taxon>Acetobacteraceae</taxon>
        <taxon>Acetobacter</taxon>
    </lineage>
</organism>
<dbReference type="PANTHER" id="PTHR33359">
    <property type="entry name" value="MOLYBDOPTERIN SYNTHASE SULFUR CARRIER SUBUNIT"/>
    <property type="match status" value="1"/>
</dbReference>
<comment type="similarity">
    <text evidence="2">Belongs to the MoaD family.</text>
</comment>
<dbReference type="GO" id="GO:0006777">
    <property type="term" value="P:Mo-molybdopterin cofactor biosynthetic process"/>
    <property type="evidence" value="ECO:0007669"/>
    <property type="project" value="InterPro"/>
</dbReference>
<evidence type="ECO:0000256" key="2">
    <source>
        <dbReference type="ARBA" id="ARBA00024200"/>
    </source>
</evidence>
<dbReference type="EMBL" id="NDFP01000002">
    <property type="protein sequence ID" value="PAL28319.1"/>
    <property type="molecule type" value="Genomic_DNA"/>
</dbReference>
<evidence type="ECO:0000313" key="5">
    <source>
        <dbReference type="Proteomes" id="UP000216033"/>
    </source>
</evidence>
<dbReference type="Pfam" id="PF02597">
    <property type="entry name" value="ThiS"/>
    <property type="match status" value="1"/>
</dbReference>
<dbReference type="GeneID" id="98302571"/>
<dbReference type="OrthoDB" id="9800712at2"/>
<dbReference type="STRING" id="1231343.Absy_014_131"/>
<dbReference type="Proteomes" id="UP000216033">
    <property type="component" value="Unassembled WGS sequence"/>
</dbReference>
<dbReference type="InterPro" id="IPR012675">
    <property type="entry name" value="Beta-grasp_dom_sf"/>
</dbReference>
<dbReference type="InterPro" id="IPR016155">
    <property type="entry name" value="Mopterin_synth/thiamin_S_b"/>
</dbReference>
<dbReference type="InterPro" id="IPR003749">
    <property type="entry name" value="ThiS/MoaD-like"/>
</dbReference>
<dbReference type="PANTHER" id="PTHR33359:SF1">
    <property type="entry name" value="MOLYBDOPTERIN SYNTHASE SULFUR CARRIER SUBUNIT"/>
    <property type="match status" value="1"/>
</dbReference>
<comment type="caution">
    <text evidence="4">The sequence shown here is derived from an EMBL/GenBank/DDBJ whole genome shotgun (WGS) entry which is preliminary data.</text>
</comment>
<accession>A0A270BTL9</accession>
<keyword evidence="5" id="KW-1185">Reference proteome</keyword>
<gene>
    <name evidence="4" type="ORF">B9K05_03280</name>
</gene>
<dbReference type="GO" id="GO:0000166">
    <property type="term" value="F:nucleotide binding"/>
    <property type="evidence" value="ECO:0007669"/>
    <property type="project" value="UniProtKB-KW"/>
</dbReference>
<dbReference type="RefSeq" id="WP_048853943.1">
    <property type="nucleotide sequence ID" value="NZ_BAMZ01000014.1"/>
</dbReference>
<evidence type="ECO:0000313" key="4">
    <source>
        <dbReference type="EMBL" id="PAL28319.1"/>
    </source>
</evidence>
<proteinExistence type="inferred from homology"/>
<sequence length="87" mass="9278">MADHVTVLFFAALREQVGLDSLSVAIPPHGLSVTALRHQIEGETPSIAAAFAEQPRLRVAINKTLGTFEQVVHPGDEVAFFPPMTGG</sequence>
<dbReference type="Gene3D" id="3.10.20.30">
    <property type="match status" value="1"/>
</dbReference>
<dbReference type="GO" id="GO:1990133">
    <property type="term" value="C:molybdopterin adenylyltransferase complex"/>
    <property type="evidence" value="ECO:0007669"/>
    <property type="project" value="TreeGrafter"/>
</dbReference>
<dbReference type="InterPro" id="IPR044672">
    <property type="entry name" value="MOCS2A"/>
</dbReference>
<name>A0A270BTL9_9PROT</name>